<dbReference type="GO" id="GO:0009925">
    <property type="term" value="C:basal plasma membrane"/>
    <property type="evidence" value="ECO:0007669"/>
    <property type="project" value="UniProtKB-SubCell"/>
</dbReference>
<feature type="transmembrane region" description="Helical" evidence="8">
    <location>
        <begin position="339"/>
        <end position="357"/>
    </location>
</feature>
<dbReference type="PROSITE" id="PS50850">
    <property type="entry name" value="MFS"/>
    <property type="match status" value="1"/>
</dbReference>
<evidence type="ECO:0000256" key="7">
    <source>
        <dbReference type="ARBA" id="ARBA00042362"/>
    </source>
</evidence>
<feature type="transmembrane region" description="Helical" evidence="8">
    <location>
        <begin position="397"/>
        <end position="416"/>
    </location>
</feature>
<evidence type="ECO:0000313" key="11">
    <source>
        <dbReference type="Proteomes" id="UP000694402"/>
    </source>
</evidence>
<accession>A0A8C8FS69</accession>
<dbReference type="AlphaFoldDB" id="A0A8C8FS69"/>
<keyword evidence="3 8" id="KW-0472">Membrane</keyword>
<gene>
    <name evidence="10" type="primary">LOC112253549</name>
</gene>
<dbReference type="InterPro" id="IPR020846">
    <property type="entry name" value="MFS_dom"/>
</dbReference>
<dbReference type="InterPro" id="IPR005828">
    <property type="entry name" value="MFS_sugar_transport-like"/>
</dbReference>
<evidence type="ECO:0000313" key="10">
    <source>
        <dbReference type="Ensembl" id="ENSOTSP00005038835.2"/>
    </source>
</evidence>
<organism evidence="10 11">
    <name type="scientific">Oncorhynchus tshawytscha</name>
    <name type="common">Chinook salmon</name>
    <name type="synonym">Salmo tshawytscha</name>
    <dbReference type="NCBI Taxonomy" id="74940"/>
    <lineage>
        <taxon>Eukaryota</taxon>
        <taxon>Metazoa</taxon>
        <taxon>Chordata</taxon>
        <taxon>Craniata</taxon>
        <taxon>Vertebrata</taxon>
        <taxon>Euteleostomi</taxon>
        <taxon>Actinopterygii</taxon>
        <taxon>Neopterygii</taxon>
        <taxon>Teleostei</taxon>
        <taxon>Protacanthopterygii</taxon>
        <taxon>Salmoniformes</taxon>
        <taxon>Salmonidae</taxon>
        <taxon>Salmoninae</taxon>
        <taxon>Oncorhynchus</taxon>
    </lineage>
</organism>
<evidence type="ECO:0000256" key="6">
    <source>
        <dbReference type="ARBA" id="ARBA00041768"/>
    </source>
</evidence>
<keyword evidence="1 8" id="KW-0812">Transmembrane</keyword>
<feature type="transmembrane region" description="Helical" evidence="8">
    <location>
        <begin position="369"/>
        <end position="390"/>
    </location>
</feature>
<dbReference type="Pfam" id="PF00083">
    <property type="entry name" value="Sugar_tr"/>
    <property type="match status" value="1"/>
</dbReference>
<evidence type="ECO:0000256" key="4">
    <source>
        <dbReference type="ARBA" id="ARBA00034696"/>
    </source>
</evidence>
<feature type="transmembrane region" description="Helical" evidence="8">
    <location>
        <begin position="197"/>
        <end position="217"/>
    </location>
</feature>
<feature type="transmembrane region" description="Helical" evidence="8">
    <location>
        <begin position="170"/>
        <end position="191"/>
    </location>
</feature>
<feature type="transmembrane region" description="Helical" evidence="8">
    <location>
        <begin position="139"/>
        <end position="158"/>
    </location>
</feature>
<evidence type="ECO:0000256" key="8">
    <source>
        <dbReference type="SAM" id="Phobius"/>
    </source>
</evidence>
<dbReference type="FunFam" id="1.20.1250.20:FF:000023">
    <property type="entry name" value="Solute carrier family 22 member 6"/>
    <property type="match status" value="1"/>
</dbReference>
<dbReference type="Proteomes" id="UP000694402">
    <property type="component" value="Unassembled WGS sequence"/>
</dbReference>
<proteinExistence type="predicted"/>
<name>A0A8C8FS69_ONCTS</name>
<comment type="subcellular location">
    <subcellularLocation>
        <location evidence="4">Basal cell membrane</location>
        <topology evidence="4">Multi-pass membrane protein</topology>
    </subcellularLocation>
</comment>
<dbReference type="Ensembl" id="ENSOTST00005042246.2">
    <property type="protein sequence ID" value="ENSOTSP00005038835.2"/>
    <property type="gene ID" value="ENSOTSG00005018275.2"/>
</dbReference>
<dbReference type="Gene3D" id="1.20.1250.20">
    <property type="entry name" value="MFS general substrate transporter like domains"/>
    <property type="match status" value="1"/>
</dbReference>
<feature type="domain" description="Major facilitator superfamily (MFS) profile" evidence="9">
    <location>
        <begin position="86"/>
        <end position="512"/>
    </location>
</feature>
<evidence type="ECO:0000256" key="3">
    <source>
        <dbReference type="ARBA" id="ARBA00023136"/>
    </source>
</evidence>
<feature type="transmembrane region" description="Helical" evidence="8">
    <location>
        <begin position="12"/>
        <end position="31"/>
    </location>
</feature>
<dbReference type="PANTHER" id="PTHR24064">
    <property type="entry name" value="SOLUTE CARRIER FAMILY 22 MEMBER"/>
    <property type="match status" value="1"/>
</dbReference>
<reference evidence="10" key="1">
    <citation type="submission" date="2025-08" db="UniProtKB">
        <authorList>
            <consortium name="Ensembl"/>
        </authorList>
    </citation>
    <scope>IDENTIFICATION</scope>
</reference>
<evidence type="ECO:0000259" key="9">
    <source>
        <dbReference type="PROSITE" id="PS50850"/>
    </source>
</evidence>
<dbReference type="InterPro" id="IPR036259">
    <property type="entry name" value="MFS_trans_sf"/>
</dbReference>
<evidence type="ECO:0000256" key="2">
    <source>
        <dbReference type="ARBA" id="ARBA00022989"/>
    </source>
</evidence>
<reference evidence="10" key="2">
    <citation type="submission" date="2025-09" db="UniProtKB">
        <authorList>
            <consortium name="Ensembl"/>
        </authorList>
    </citation>
    <scope>IDENTIFICATION</scope>
</reference>
<dbReference type="GeneTree" id="ENSGT00940000154922"/>
<evidence type="ECO:0000256" key="5">
    <source>
        <dbReference type="ARBA" id="ARBA00039897"/>
    </source>
</evidence>
<keyword evidence="11" id="KW-1185">Reference proteome</keyword>
<evidence type="ECO:0000256" key="1">
    <source>
        <dbReference type="ARBA" id="ARBA00022692"/>
    </source>
</evidence>
<keyword evidence="2 8" id="KW-1133">Transmembrane helix</keyword>
<dbReference type="GO" id="GO:0022857">
    <property type="term" value="F:transmembrane transporter activity"/>
    <property type="evidence" value="ECO:0007669"/>
    <property type="project" value="InterPro"/>
</dbReference>
<protein>
    <recommendedName>
        <fullName evidence="5">Solute carrier family 22 member 6</fullName>
    </recommendedName>
    <alternativeName>
        <fullName evidence="7">Organic anion transporter 1</fullName>
    </alternativeName>
    <alternativeName>
        <fullName evidence="6">Renal organic anion transporter 1</fullName>
    </alternativeName>
</protein>
<sequence>MKFEHLLSVVNGFGRFQIMIIIISFIGRFTLPCHFLLNNFIAAVPSHHCDLSALDDGSLFENLTHEQRLTVSVPVQEDGTPSSCKMFPEPQFRLLSNSNDRDLVTVPCQNGWAYDNSTFKSTLATEWDLVCDQKGQNKATTTIFFIGVMFGAMTFGSLSDRFGRKPMLLVSYISGMLFGFASAFSTSFIMFAVLRFFTGFGITGIVIVSSVLSVEWVDIQHRKLVGVIDSLSWTFGNCMIPAIAYCVTDWRQLTIAVTSPLALAILTWRWIPESARWLIANGKFEKANFYLQQCAQMNQKEEFGSKITPETLSSIIVTERKDRSHSYLDLVRTPKMRRLALLTGIVWYGVASTFYGISFNITGFGLNIYLTQFVYGAIELPAKLSAYYLLDKVGRRNTEVGSLLGAGICLAINIFIPRGEYMSVLRTVVAVLGKGCSATSFTTVVLYSSELFPTVVRQNGMGYNSSMGRLGVSLAPLILLLDEVWRDLPQVLLCSIALLASLVARMLPETRGRCLPETIQDVEDGQTGYDIASVIQTLKVGCNRAHYRAAHLTADNVPNMQKLFHHCVVAKILKYCPIISVCDITSIVEIHCTI</sequence>
<dbReference type="SUPFAM" id="SSF103473">
    <property type="entry name" value="MFS general substrate transporter"/>
    <property type="match status" value="1"/>
</dbReference>